<dbReference type="InterPro" id="IPR013324">
    <property type="entry name" value="RNA_pol_sigma_r3/r4-like"/>
</dbReference>
<dbReference type="AlphaFoldDB" id="A0A1I0H0R6"/>
<dbReference type="RefSeq" id="WP_090872577.1">
    <property type="nucleotide sequence ID" value="NZ_FOHE01000026.1"/>
</dbReference>
<name>A0A1I0H0R6_9BACI</name>
<organism evidence="1 2">
    <name type="scientific">Oceanobacillus limi</name>
    <dbReference type="NCBI Taxonomy" id="930131"/>
    <lineage>
        <taxon>Bacteria</taxon>
        <taxon>Bacillati</taxon>
        <taxon>Bacillota</taxon>
        <taxon>Bacilli</taxon>
        <taxon>Bacillales</taxon>
        <taxon>Bacillaceae</taxon>
        <taxon>Oceanobacillus</taxon>
    </lineage>
</organism>
<dbReference type="OrthoDB" id="1797434at2"/>
<keyword evidence="2" id="KW-1185">Reference proteome</keyword>
<dbReference type="Proteomes" id="UP000198618">
    <property type="component" value="Unassembled WGS sequence"/>
</dbReference>
<proteinExistence type="predicted"/>
<dbReference type="STRING" id="930131.SAMN05216389_1262"/>
<reference evidence="1 2" key="1">
    <citation type="submission" date="2016-10" db="EMBL/GenBank/DDBJ databases">
        <authorList>
            <person name="de Groot N.N."/>
        </authorList>
    </citation>
    <scope>NUCLEOTIDE SEQUENCE [LARGE SCALE GENOMIC DNA]</scope>
    <source>
        <strain evidence="1 2">IBRC-M 10780</strain>
    </source>
</reference>
<accession>A0A1I0H0R6</accession>
<gene>
    <name evidence="1" type="ORF">SAMN05216389_1262</name>
</gene>
<dbReference type="InterPro" id="IPR006524">
    <property type="entry name" value="ArpU-like"/>
</dbReference>
<sequence length="152" mass="18076">MTEQQLSFKLPKIDRDATRDAVEDQLESYKFYLLMDPEDIEPKVTSSLKLVATAPSNQFHSSTEDAAVKKIDQEKKRRDFIKRIQRAVNRLAFQERSIIIKRYLTDEDVYDYEIYNELGFSERKYYRIKSRAFYKLALILRIEVYEQGDEAS</sequence>
<dbReference type="NCBIfam" id="TIGR01637">
    <property type="entry name" value="phage_arpU"/>
    <property type="match status" value="1"/>
</dbReference>
<dbReference type="EMBL" id="FOHE01000026">
    <property type="protein sequence ID" value="SET76370.1"/>
    <property type="molecule type" value="Genomic_DNA"/>
</dbReference>
<evidence type="ECO:0000313" key="1">
    <source>
        <dbReference type="EMBL" id="SET76370.1"/>
    </source>
</evidence>
<evidence type="ECO:0000313" key="2">
    <source>
        <dbReference type="Proteomes" id="UP000198618"/>
    </source>
</evidence>
<dbReference type="SUPFAM" id="SSF88659">
    <property type="entry name" value="Sigma3 and sigma4 domains of RNA polymerase sigma factors"/>
    <property type="match status" value="1"/>
</dbReference>
<protein>
    <submittedName>
        <fullName evidence="1">Phage transcriptional regulator, ArpU family</fullName>
    </submittedName>
</protein>